<keyword evidence="1" id="KW-0472">Membrane</keyword>
<evidence type="ECO:0000256" key="1">
    <source>
        <dbReference type="SAM" id="Phobius"/>
    </source>
</evidence>
<accession>A0AA97A519</accession>
<sequence length="45" mass="5422">MPVFQSLSFIFSFVVDLRIHFVFINYFYFFCLLWFLSGLAVLSVF</sequence>
<dbReference type="AlphaFoldDB" id="A0AA97A519"/>
<proteinExistence type="predicted"/>
<evidence type="ECO:0000313" key="2">
    <source>
        <dbReference type="EMBL" id="WNY26228.1"/>
    </source>
</evidence>
<evidence type="ECO:0000313" key="3">
    <source>
        <dbReference type="Proteomes" id="UP001303587"/>
    </source>
</evidence>
<gene>
    <name evidence="2" type="ORF">MsAc7_18030</name>
</gene>
<keyword evidence="3" id="KW-1185">Reference proteome</keyword>
<dbReference type="EMBL" id="CP131060">
    <property type="protein sequence ID" value="WNY26228.1"/>
    <property type="molecule type" value="Genomic_DNA"/>
</dbReference>
<organism evidence="2 3">
    <name type="scientific">Methanolapillus millepedarum</name>
    <dbReference type="NCBI Taxonomy" id="3028296"/>
    <lineage>
        <taxon>Archaea</taxon>
        <taxon>Methanobacteriati</taxon>
        <taxon>Methanobacteriota</taxon>
        <taxon>Stenosarchaea group</taxon>
        <taxon>Methanomicrobia</taxon>
        <taxon>Methanosarcinales</taxon>
        <taxon>Methanosarcinaceae</taxon>
        <taxon>Methanolapillus</taxon>
    </lineage>
</organism>
<feature type="transmembrane region" description="Helical" evidence="1">
    <location>
        <begin position="20"/>
        <end position="42"/>
    </location>
</feature>
<keyword evidence="1" id="KW-1133">Transmembrane helix</keyword>
<keyword evidence="1" id="KW-0812">Transmembrane</keyword>
<name>A0AA97A519_9EURY</name>
<reference evidence="2 3" key="1">
    <citation type="submission" date="2023-07" db="EMBL/GenBank/DDBJ databases">
        <title>Closed genoem sequence of Methanosarcinaceae archaeon Ac7.</title>
        <authorList>
            <person name="Poehlein A."/>
            <person name="Protasov E."/>
            <person name="Platt K."/>
            <person name="Reeh H."/>
            <person name="Daniel R."/>
            <person name="Brune A."/>
        </authorList>
    </citation>
    <scope>NUCLEOTIDE SEQUENCE [LARGE SCALE GENOMIC DNA]</scope>
    <source>
        <strain evidence="2 3">Ac7</strain>
    </source>
</reference>
<dbReference type="Proteomes" id="UP001303587">
    <property type="component" value="Chromosome"/>
</dbReference>
<protein>
    <submittedName>
        <fullName evidence="2">Uncharacterized protein</fullName>
    </submittedName>
</protein>